<reference evidence="3 4" key="1">
    <citation type="submission" date="2019-08" db="EMBL/GenBank/DDBJ databases">
        <title>Amphibian skin-associated Pigmentiphaga: genome sequence and occurrence across geography and hosts.</title>
        <authorList>
            <person name="Bletz M.C."/>
            <person name="Bunk B."/>
            <person name="Sproeer C."/>
            <person name="Biwer P."/>
            <person name="Reiter S."/>
            <person name="Rabemananjara F.C.E."/>
            <person name="Schulz S."/>
            <person name="Overmann J."/>
            <person name="Vences M."/>
        </authorList>
    </citation>
    <scope>NUCLEOTIDE SEQUENCE [LARGE SCALE GENOMIC DNA]</scope>
    <source>
        <strain evidence="3 4">Mada1488</strain>
    </source>
</reference>
<dbReference type="EMBL" id="CP043046">
    <property type="protein sequence ID" value="QEI06707.1"/>
    <property type="molecule type" value="Genomic_DNA"/>
</dbReference>
<dbReference type="InterPro" id="IPR003010">
    <property type="entry name" value="C-N_Hydrolase"/>
</dbReference>
<keyword evidence="1 3" id="KW-0378">Hydrolase</keyword>
<proteinExistence type="predicted"/>
<dbReference type="SUPFAM" id="SSF56317">
    <property type="entry name" value="Carbon-nitrogen hydrolase"/>
    <property type="match status" value="1"/>
</dbReference>
<dbReference type="OrthoDB" id="9803803at2"/>
<accession>A0A5C0B282</accession>
<evidence type="ECO:0000313" key="4">
    <source>
        <dbReference type="Proteomes" id="UP000325161"/>
    </source>
</evidence>
<dbReference type="PANTHER" id="PTHR43674:SF2">
    <property type="entry name" value="BETA-UREIDOPROPIONASE"/>
    <property type="match status" value="1"/>
</dbReference>
<dbReference type="AlphaFoldDB" id="A0A5C0B282"/>
<evidence type="ECO:0000256" key="1">
    <source>
        <dbReference type="ARBA" id="ARBA00022801"/>
    </source>
</evidence>
<keyword evidence="4" id="KW-1185">Reference proteome</keyword>
<dbReference type="GO" id="GO:0033388">
    <property type="term" value="P:putrescine biosynthetic process from arginine"/>
    <property type="evidence" value="ECO:0007669"/>
    <property type="project" value="TreeGrafter"/>
</dbReference>
<protein>
    <submittedName>
        <fullName evidence="3">Carbon-nitrogen hydrolase family protein</fullName>
    </submittedName>
</protein>
<dbReference type="Gene3D" id="3.60.110.10">
    <property type="entry name" value="Carbon-nitrogen hydrolase"/>
    <property type="match status" value="1"/>
</dbReference>
<dbReference type="RefSeq" id="WP_148815573.1">
    <property type="nucleotide sequence ID" value="NZ_CP043046.1"/>
</dbReference>
<dbReference type="InterPro" id="IPR050345">
    <property type="entry name" value="Aliph_Amidase/BUP"/>
</dbReference>
<name>A0A5C0B282_9BURK</name>
<feature type="domain" description="CN hydrolase" evidence="2">
    <location>
        <begin position="3"/>
        <end position="241"/>
    </location>
</feature>
<dbReference type="GO" id="GO:0050126">
    <property type="term" value="F:N-carbamoylputrescine amidase activity"/>
    <property type="evidence" value="ECO:0007669"/>
    <property type="project" value="TreeGrafter"/>
</dbReference>
<gene>
    <name evidence="3" type="ORF">FXN63_13350</name>
</gene>
<dbReference type="PANTHER" id="PTHR43674">
    <property type="entry name" value="NITRILASE C965.09-RELATED"/>
    <property type="match status" value="1"/>
</dbReference>
<organism evidence="3 4">
    <name type="scientific">Pigmentiphaga aceris</name>
    <dbReference type="NCBI Taxonomy" id="1940612"/>
    <lineage>
        <taxon>Bacteria</taxon>
        <taxon>Pseudomonadati</taxon>
        <taxon>Pseudomonadota</taxon>
        <taxon>Betaproteobacteria</taxon>
        <taxon>Burkholderiales</taxon>
        <taxon>Alcaligenaceae</taxon>
        <taxon>Pigmentiphaga</taxon>
    </lineage>
</organism>
<dbReference type="Proteomes" id="UP000325161">
    <property type="component" value="Chromosome"/>
</dbReference>
<evidence type="ECO:0000259" key="2">
    <source>
        <dbReference type="PROSITE" id="PS50263"/>
    </source>
</evidence>
<dbReference type="Pfam" id="PF00795">
    <property type="entry name" value="CN_hydrolase"/>
    <property type="match status" value="1"/>
</dbReference>
<dbReference type="InterPro" id="IPR036526">
    <property type="entry name" value="C-N_Hydrolase_sf"/>
</dbReference>
<dbReference type="PROSITE" id="PS50263">
    <property type="entry name" value="CN_HYDROLASE"/>
    <property type="match status" value="1"/>
</dbReference>
<sequence>MPLIVAAAQTISVAGDVPANIVNHLRVMQAAANHCVQLLVFPELSLTGYEPTLAHDLAILADDPRLAPMRELAQKTGMRTVIGAPLKMSVEKGAGIGIAALVLQLDGTVSVYTKQHLHPGEEKAFVPGFGGTPVLVDDAKIALAVCADATHASHADHAAQIQPAVYAVGSVITTGSYPAESAQLAGYAAQHNMAVLLANHGGPTGGWSCAGCSAVWAPGGEQVAVAPGLGEFLVIATRNDGIWSGEAIAL</sequence>
<dbReference type="KEGG" id="pacr:FXN63_13350"/>
<evidence type="ECO:0000313" key="3">
    <source>
        <dbReference type="EMBL" id="QEI06707.1"/>
    </source>
</evidence>
<dbReference type="CDD" id="cd07197">
    <property type="entry name" value="nitrilase"/>
    <property type="match status" value="1"/>
</dbReference>